<keyword evidence="9 10" id="KW-0742">SOS response</keyword>
<accession>A0A9D9GY56</accession>
<dbReference type="PANTHER" id="PTHR32182">
    <property type="entry name" value="DNA REPLICATION AND REPAIR PROTEIN RECF"/>
    <property type="match status" value="1"/>
</dbReference>
<keyword evidence="9 10" id="KW-0234">DNA repair</keyword>
<keyword evidence="8 9" id="KW-0238">DNA-binding</keyword>
<dbReference type="NCBIfam" id="TIGR00611">
    <property type="entry name" value="recf"/>
    <property type="match status" value="1"/>
</dbReference>
<dbReference type="Gene3D" id="1.20.1050.90">
    <property type="entry name" value="RecF/RecN/SMC, N-terminal domain"/>
    <property type="match status" value="1"/>
</dbReference>
<dbReference type="GO" id="GO:0005737">
    <property type="term" value="C:cytoplasm"/>
    <property type="evidence" value="ECO:0007669"/>
    <property type="project" value="UniProtKB-SubCell"/>
</dbReference>
<name>A0A9D9GY56_9BACT</name>
<dbReference type="InterPro" id="IPR042174">
    <property type="entry name" value="RecF_2"/>
</dbReference>
<dbReference type="GO" id="GO:0009432">
    <property type="term" value="P:SOS response"/>
    <property type="evidence" value="ECO:0007669"/>
    <property type="project" value="UniProtKB-UniRule"/>
</dbReference>
<dbReference type="SUPFAM" id="SSF52540">
    <property type="entry name" value="P-loop containing nucleoside triphosphate hydrolases"/>
    <property type="match status" value="1"/>
</dbReference>
<evidence type="ECO:0000313" key="12">
    <source>
        <dbReference type="EMBL" id="MBO8429094.1"/>
    </source>
</evidence>
<dbReference type="GO" id="GO:0006260">
    <property type="term" value="P:DNA replication"/>
    <property type="evidence" value="ECO:0007669"/>
    <property type="project" value="UniProtKB-UniRule"/>
</dbReference>
<gene>
    <name evidence="9 12" type="primary">recF</name>
    <name evidence="12" type="ORF">IAC68_04070</name>
</gene>
<keyword evidence="6 9" id="KW-0547">Nucleotide-binding</keyword>
<dbReference type="PANTHER" id="PTHR32182:SF0">
    <property type="entry name" value="DNA REPLICATION AND REPAIR PROTEIN RECF"/>
    <property type="match status" value="1"/>
</dbReference>
<proteinExistence type="inferred from homology"/>
<comment type="caution">
    <text evidence="12">The sequence shown here is derived from an EMBL/GenBank/DDBJ whole genome shotgun (WGS) entry which is preliminary data.</text>
</comment>
<reference evidence="12" key="1">
    <citation type="submission" date="2020-10" db="EMBL/GenBank/DDBJ databases">
        <authorList>
            <person name="Gilroy R."/>
        </authorList>
    </citation>
    <scope>NUCLEOTIDE SEQUENCE</scope>
    <source>
        <strain evidence="12">15467</strain>
    </source>
</reference>
<dbReference type="GO" id="GO:0006302">
    <property type="term" value="P:double-strand break repair"/>
    <property type="evidence" value="ECO:0007669"/>
    <property type="project" value="TreeGrafter"/>
</dbReference>
<evidence type="ECO:0000256" key="2">
    <source>
        <dbReference type="ARBA" id="ARBA00008016"/>
    </source>
</evidence>
<dbReference type="InterPro" id="IPR018078">
    <property type="entry name" value="DNA-binding_RecF_CS"/>
</dbReference>
<dbReference type="Pfam" id="PF02463">
    <property type="entry name" value="SMC_N"/>
    <property type="match status" value="1"/>
</dbReference>
<protein>
    <recommendedName>
        <fullName evidence="3 9">DNA replication and repair protein RecF</fullName>
    </recommendedName>
</protein>
<keyword evidence="5 9" id="KW-0235">DNA replication</keyword>
<feature type="domain" description="RecF/RecN/SMC N-terminal" evidence="11">
    <location>
        <begin position="2"/>
        <end position="343"/>
    </location>
</feature>
<evidence type="ECO:0000256" key="10">
    <source>
        <dbReference type="RuleBase" id="RU000578"/>
    </source>
</evidence>
<feature type="binding site" evidence="9">
    <location>
        <begin position="30"/>
        <end position="37"/>
    </location>
    <ligand>
        <name>ATP</name>
        <dbReference type="ChEBI" id="CHEBI:30616"/>
    </ligand>
</feature>
<evidence type="ECO:0000313" key="13">
    <source>
        <dbReference type="Proteomes" id="UP000823635"/>
    </source>
</evidence>
<evidence type="ECO:0000256" key="9">
    <source>
        <dbReference type="HAMAP-Rule" id="MF_00365"/>
    </source>
</evidence>
<comment type="subcellular location">
    <subcellularLocation>
        <location evidence="1 9 10">Cytoplasm</location>
    </subcellularLocation>
</comment>
<evidence type="ECO:0000256" key="1">
    <source>
        <dbReference type="ARBA" id="ARBA00004496"/>
    </source>
</evidence>
<evidence type="ECO:0000256" key="5">
    <source>
        <dbReference type="ARBA" id="ARBA00022705"/>
    </source>
</evidence>
<dbReference type="EMBL" id="JADINB010000090">
    <property type="protein sequence ID" value="MBO8429094.1"/>
    <property type="molecule type" value="Genomic_DNA"/>
</dbReference>
<keyword evidence="7 9" id="KW-0067">ATP-binding</keyword>
<comment type="similarity">
    <text evidence="2 9 10">Belongs to the RecF family.</text>
</comment>
<sequence length="373" mass="42026">MFLRRILISNFKNIREADIVFSPKINAITGNNGEGKTNLLDAVYYLSMCKSYFNTSDTYTCTFGSDGFALNGTYLNEDSTEETIGVALKQGGAKTVRRNGKQYQRMSDHIGVIPIVMVSPSDTMLVNGAGEERRRFANALLSQVDREYLRRIQRYNQFLAQRNRLLKSDAVSGELLETISERMSPDAAYIYRRRKELCRQLQELMVSVYDKVSGGKDTVSLKYVSDLERRMEEGEGDGALLSLFEENAGKDAVLKYTSAGVQRDDIEFFINGHHVRRCASQGEQKSFLISLKLAQFSLVRRIHGMAPILLLDDLFDKLDMNRVQLLMRLVAGDGFGQIFITDSNKVRVGQIAGAVSSEVSFFKVSNGEIYEKE</sequence>
<evidence type="ECO:0000256" key="6">
    <source>
        <dbReference type="ARBA" id="ARBA00022741"/>
    </source>
</evidence>
<dbReference type="GO" id="GO:0005524">
    <property type="term" value="F:ATP binding"/>
    <property type="evidence" value="ECO:0007669"/>
    <property type="project" value="UniProtKB-UniRule"/>
</dbReference>
<dbReference type="Gene3D" id="3.40.50.300">
    <property type="entry name" value="P-loop containing nucleotide triphosphate hydrolases"/>
    <property type="match status" value="1"/>
</dbReference>
<dbReference type="Proteomes" id="UP000823635">
    <property type="component" value="Unassembled WGS sequence"/>
</dbReference>
<evidence type="ECO:0000259" key="11">
    <source>
        <dbReference type="Pfam" id="PF02463"/>
    </source>
</evidence>
<dbReference type="InterPro" id="IPR001238">
    <property type="entry name" value="DNA-binding_RecF"/>
</dbReference>
<evidence type="ECO:0000256" key="7">
    <source>
        <dbReference type="ARBA" id="ARBA00022840"/>
    </source>
</evidence>
<evidence type="ECO:0000256" key="3">
    <source>
        <dbReference type="ARBA" id="ARBA00020170"/>
    </source>
</evidence>
<dbReference type="GO" id="GO:0000731">
    <property type="term" value="P:DNA synthesis involved in DNA repair"/>
    <property type="evidence" value="ECO:0007669"/>
    <property type="project" value="TreeGrafter"/>
</dbReference>
<evidence type="ECO:0000256" key="4">
    <source>
        <dbReference type="ARBA" id="ARBA00022490"/>
    </source>
</evidence>
<dbReference type="GO" id="GO:0003697">
    <property type="term" value="F:single-stranded DNA binding"/>
    <property type="evidence" value="ECO:0007669"/>
    <property type="project" value="UniProtKB-UniRule"/>
</dbReference>
<dbReference type="PROSITE" id="PS00618">
    <property type="entry name" value="RECF_2"/>
    <property type="match status" value="1"/>
</dbReference>
<dbReference type="InterPro" id="IPR003395">
    <property type="entry name" value="RecF/RecN/SMC_N"/>
</dbReference>
<dbReference type="HAMAP" id="MF_00365">
    <property type="entry name" value="RecF"/>
    <property type="match status" value="1"/>
</dbReference>
<keyword evidence="4 9" id="KW-0963">Cytoplasm</keyword>
<dbReference type="InterPro" id="IPR027417">
    <property type="entry name" value="P-loop_NTPase"/>
</dbReference>
<comment type="function">
    <text evidence="9 10">The RecF protein is involved in DNA metabolism; it is required for DNA replication and normal SOS inducibility. RecF binds preferentially to single-stranded, linear DNA. It also seems to bind ATP.</text>
</comment>
<dbReference type="AlphaFoldDB" id="A0A9D9GY56"/>
<keyword evidence="9 10" id="KW-0227">DNA damage</keyword>
<organism evidence="12 13">
    <name type="scientific">Candidatus Egerieousia excrementavium</name>
    <dbReference type="NCBI Taxonomy" id="2840778"/>
    <lineage>
        <taxon>Bacteria</taxon>
        <taxon>Pseudomonadati</taxon>
        <taxon>Bacteroidota</taxon>
        <taxon>Bacteroidia</taxon>
        <taxon>Bacteroidales</taxon>
        <taxon>Candidatus Egerieousia</taxon>
    </lineage>
</organism>
<evidence type="ECO:0000256" key="8">
    <source>
        <dbReference type="ARBA" id="ARBA00023125"/>
    </source>
</evidence>
<reference evidence="12" key="2">
    <citation type="journal article" date="2021" name="PeerJ">
        <title>Extensive microbial diversity within the chicken gut microbiome revealed by metagenomics and culture.</title>
        <authorList>
            <person name="Gilroy R."/>
            <person name="Ravi A."/>
            <person name="Getino M."/>
            <person name="Pursley I."/>
            <person name="Horton D.L."/>
            <person name="Alikhan N.F."/>
            <person name="Baker D."/>
            <person name="Gharbi K."/>
            <person name="Hall N."/>
            <person name="Watson M."/>
            <person name="Adriaenssens E.M."/>
            <person name="Foster-Nyarko E."/>
            <person name="Jarju S."/>
            <person name="Secka A."/>
            <person name="Antonio M."/>
            <person name="Oren A."/>
            <person name="Chaudhuri R.R."/>
            <person name="La Ragione R."/>
            <person name="Hildebrand F."/>
            <person name="Pallen M.J."/>
        </authorList>
    </citation>
    <scope>NUCLEOTIDE SEQUENCE</scope>
    <source>
        <strain evidence="12">15467</strain>
    </source>
</reference>